<name>A0A8J6NVL5_9BACT</name>
<sequence length="84" mass="9716">METRLNDLFLRLSNKGFLPIEIPDLIKDFYYLIENGRCSTMSSIDQELEDLGWGIGIMDNVTYELLNSLVENTGFSDVERHIRS</sequence>
<gene>
    <name evidence="1" type="ORF">H8D96_01800</name>
</gene>
<protein>
    <submittedName>
        <fullName evidence="1">Uncharacterized protein</fullName>
    </submittedName>
</protein>
<evidence type="ECO:0000313" key="2">
    <source>
        <dbReference type="Proteomes" id="UP000605201"/>
    </source>
</evidence>
<evidence type="ECO:0000313" key="1">
    <source>
        <dbReference type="EMBL" id="MBC8430630.1"/>
    </source>
</evidence>
<reference evidence="1 2" key="1">
    <citation type="submission" date="2020-08" db="EMBL/GenBank/DDBJ databases">
        <title>Bridging the membrane lipid divide: bacteria of the FCB group superphylum have the potential to synthesize archaeal ether lipids.</title>
        <authorList>
            <person name="Villanueva L."/>
            <person name="Von Meijenfeldt F.A.B."/>
            <person name="Westbye A.B."/>
            <person name="Yadav S."/>
            <person name="Hopmans E.C."/>
            <person name="Dutilh B.E."/>
            <person name="Sinninghe Damste J.S."/>
        </authorList>
    </citation>
    <scope>NUCLEOTIDE SEQUENCE [LARGE SCALE GENOMIC DNA]</scope>
    <source>
        <strain evidence="1">NIOZ-UU17</strain>
    </source>
</reference>
<accession>A0A8J6NVL5</accession>
<dbReference type="AlphaFoldDB" id="A0A8J6NVL5"/>
<proteinExistence type="predicted"/>
<comment type="caution">
    <text evidence="1">The sequence shown here is derived from an EMBL/GenBank/DDBJ whole genome shotgun (WGS) entry which is preliminary data.</text>
</comment>
<organism evidence="1 2">
    <name type="scientific">Candidatus Desulfatibia vada</name>
    <dbReference type="NCBI Taxonomy" id="2841696"/>
    <lineage>
        <taxon>Bacteria</taxon>
        <taxon>Pseudomonadati</taxon>
        <taxon>Thermodesulfobacteriota</taxon>
        <taxon>Desulfobacteria</taxon>
        <taxon>Desulfobacterales</taxon>
        <taxon>Desulfobacterales incertae sedis</taxon>
        <taxon>Candidatus Desulfatibia</taxon>
    </lineage>
</organism>
<dbReference type="EMBL" id="JACNIG010000063">
    <property type="protein sequence ID" value="MBC8430630.1"/>
    <property type="molecule type" value="Genomic_DNA"/>
</dbReference>
<dbReference type="Proteomes" id="UP000605201">
    <property type="component" value="Unassembled WGS sequence"/>
</dbReference>